<dbReference type="EMBL" id="AMZH03037649">
    <property type="protein sequence ID" value="RRT31612.1"/>
    <property type="molecule type" value="Genomic_DNA"/>
</dbReference>
<evidence type="ECO:0000313" key="2">
    <source>
        <dbReference type="EMBL" id="RRT31612.1"/>
    </source>
</evidence>
<protein>
    <submittedName>
        <fullName evidence="2">Uncharacterized protein</fullName>
    </submittedName>
</protein>
<feature type="compositionally biased region" description="Basic and acidic residues" evidence="1">
    <location>
        <begin position="46"/>
        <end position="58"/>
    </location>
</feature>
<comment type="caution">
    <text evidence="2">The sequence shown here is derived from an EMBL/GenBank/DDBJ whole genome shotgun (WGS) entry which is preliminary data.</text>
</comment>
<dbReference type="AlphaFoldDB" id="A0A426WY31"/>
<reference evidence="2 3" key="1">
    <citation type="journal article" date="2014" name="Agronomy (Basel)">
        <title>A Draft Genome Sequence for Ensete ventricosum, the Drought-Tolerant Tree Against Hunger.</title>
        <authorList>
            <person name="Harrison J."/>
            <person name="Moore K.A."/>
            <person name="Paszkiewicz K."/>
            <person name="Jones T."/>
            <person name="Grant M."/>
            <person name="Ambacheew D."/>
            <person name="Muzemil S."/>
            <person name="Studholme D.J."/>
        </authorList>
    </citation>
    <scope>NUCLEOTIDE SEQUENCE [LARGE SCALE GENOMIC DNA]</scope>
</reference>
<accession>A0A426WY31</accession>
<organism evidence="2 3">
    <name type="scientific">Ensete ventricosum</name>
    <name type="common">Abyssinian banana</name>
    <name type="synonym">Musa ensete</name>
    <dbReference type="NCBI Taxonomy" id="4639"/>
    <lineage>
        <taxon>Eukaryota</taxon>
        <taxon>Viridiplantae</taxon>
        <taxon>Streptophyta</taxon>
        <taxon>Embryophyta</taxon>
        <taxon>Tracheophyta</taxon>
        <taxon>Spermatophyta</taxon>
        <taxon>Magnoliopsida</taxon>
        <taxon>Liliopsida</taxon>
        <taxon>Zingiberales</taxon>
        <taxon>Musaceae</taxon>
        <taxon>Ensete</taxon>
    </lineage>
</organism>
<feature type="region of interest" description="Disordered" evidence="1">
    <location>
        <begin position="1"/>
        <end position="72"/>
    </location>
</feature>
<sequence>MAPARGPAVGRPQGAAANRGDDTDRRGGRPLAGRLPTSKGSCHLRRGSDGDGTEEARGKLGFPFVKRSTLPL</sequence>
<gene>
    <name evidence="2" type="ORF">B296_00037486</name>
</gene>
<evidence type="ECO:0000256" key="1">
    <source>
        <dbReference type="SAM" id="MobiDB-lite"/>
    </source>
</evidence>
<name>A0A426WY31_ENSVE</name>
<dbReference type="Proteomes" id="UP000287651">
    <property type="component" value="Unassembled WGS sequence"/>
</dbReference>
<proteinExistence type="predicted"/>
<evidence type="ECO:0000313" key="3">
    <source>
        <dbReference type="Proteomes" id="UP000287651"/>
    </source>
</evidence>